<proteinExistence type="predicted"/>
<evidence type="ECO:0000313" key="4">
    <source>
        <dbReference type="Proteomes" id="UP000286134"/>
    </source>
</evidence>
<keyword evidence="2" id="KW-1133">Transmembrane helix</keyword>
<accession>A0A420HES0</accession>
<feature type="transmembrane region" description="Helical" evidence="2">
    <location>
        <begin position="6"/>
        <end position="31"/>
    </location>
</feature>
<feature type="compositionally biased region" description="Pro residues" evidence="1">
    <location>
        <begin position="69"/>
        <end position="80"/>
    </location>
</feature>
<evidence type="ECO:0000256" key="2">
    <source>
        <dbReference type="SAM" id="Phobius"/>
    </source>
</evidence>
<dbReference type="Proteomes" id="UP000286134">
    <property type="component" value="Unassembled WGS sequence"/>
</dbReference>
<organism evidence="3 4">
    <name type="scientific">Erysiphe neolycopersici</name>
    <dbReference type="NCBI Taxonomy" id="212602"/>
    <lineage>
        <taxon>Eukaryota</taxon>
        <taxon>Fungi</taxon>
        <taxon>Dikarya</taxon>
        <taxon>Ascomycota</taxon>
        <taxon>Pezizomycotina</taxon>
        <taxon>Leotiomycetes</taxon>
        <taxon>Erysiphales</taxon>
        <taxon>Erysiphaceae</taxon>
        <taxon>Erysiphe</taxon>
    </lineage>
</organism>
<feature type="compositionally biased region" description="Acidic residues" evidence="1">
    <location>
        <begin position="44"/>
        <end position="59"/>
    </location>
</feature>
<dbReference type="PROSITE" id="PS51257">
    <property type="entry name" value="PROKAR_LIPOPROTEIN"/>
    <property type="match status" value="1"/>
</dbReference>
<dbReference type="EMBL" id="MCFK01008532">
    <property type="protein sequence ID" value="RKF55964.1"/>
    <property type="molecule type" value="Genomic_DNA"/>
</dbReference>
<reference evidence="3 4" key="1">
    <citation type="journal article" date="2018" name="BMC Genomics">
        <title>Comparative genome analyses reveal sequence features reflecting distinct modes of host-adaptation between dicot and monocot powdery mildew.</title>
        <authorList>
            <person name="Wu Y."/>
            <person name="Ma X."/>
            <person name="Pan Z."/>
            <person name="Kale S.D."/>
            <person name="Song Y."/>
            <person name="King H."/>
            <person name="Zhang Q."/>
            <person name="Presley C."/>
            <person name="Deng X."/>
            <person name="Wei C.I."/>
            <person name="Xiao S."/>
        </authorList>
    </citation>
    <scope>NUCLEOTIDE SEQUENCE [LARGE SCALE GENOMIC DNA]</scope>
    <source>
        <strain evidence="3">UMSG2</strain>
    </source>
</reference>
<keyword evidence="2" id="KW-0812">Transmembrane</keyword>
<name>A0A420HES0_9PEZI</name>
<keyword evidence="2" id="KW-0472">Membrane</keyword>
<evidence type="ECO:0000313" key="3">
    <source>
        <dbReference type="EMBL" id="RKF55964.1"/>
    </source>
</evidence>
<gene>
    <name evidence="3" type="ORF">OnM2_085035</name>
</gene>
<feature type="region of interest" description="Disordered" evidence="1">
    <location>
        <begin position="40"/>
        <end position="80"/>
    </location>
</feature>
<keyword evidence="4" id="KW-1185">Reference proteome</keyword>
<protein>
    <submittedName>
        <fullName evidence="3">Uncharacterized protein</fullName>
    </submittedName>
</protein>
<evidence type="ECO:0000256" key="1">
    <source>
        <dbReference type="SAM" id="MobiDB-lite"/>
    </source>
</evidence>
<dbReference type="AlphaFoldDB" id="A0A420HES0"/>
<sequence length="80" mass="8157">MVKQNDGIAIILIVFLTFIIFCGLVACVLLARARMSNIEGSEAGTEEMANDGVEDEAGGNEEAAAPDTASPPPPPPAAGT</sequence>
<comment type="caution">
    <text evidence="3">The sequence shown here is derived from an EMBL/GenBank/DDBJ whole genome shotgun (WGS) entry which is preliminary data.</text>
</comment>